<dbReference type="InterPro" id="IPR036974">
    <property type="entry name" value="PUA_sf"/>
</dbReference>
<feature type="domain" description="tRNA-guanine transglycosylase patch-forming" evidence="2">
    <location>
        <begin position="13"/>
        <end position="79"/>
    </location>
</feature>
<dbReference type="InterPro" id="IPR029402">
    <property type="entry name" value="TGT_C2"/>
</dbReference>
<organism evidence="3 4">
    <name type="scientific">Pyrodictium occultum</name>
    <dbReference type="NCBI Taxonomy" id="2309"/>
    <lineage>
        <taxon>Archaea</taxon>
        <taxon>Thermoproteota</taxon>
        <taxon>Thermoprotei</taxon>
        <taxon>Desulfurococcales</taxon>
        <taxon>Pyrodictiaceae</taxon>
        <taxon>Pyrodictium</taxon>
    </lineage>
</organism>
<keyword evidence="4" id="KW-1185">Reference proteome</keyword>
<dbReference type="InterPro" id="IPR002478">
    <property type="entry name" value="PUA"/>
</dbReference>
<dbReference type="InterPro" id="IPR038250">
    <property type="entry name" value="TGT_C2_sf"/>
</dbReference>
<evidence type="ECO:0000313" key="4">
    <source>
        <dbReference type="Proteomes" id="UP000053352"/>
    </source>
</evidence>
<reference evidence="3 4" key="1">
    <citation type="submission" date="2015-11" db="EMBL/GenBank/DDBJ databases">
        <title>Genome sequence of Pyrodictium occultum PL-19, a marine hyperthermophilic archaeon isolated from Volcano, Italy.</title>
        <authorList>
            <person name="Utturkar S."/>
            <person name="Huber H."/>
            <person name="Leptihn S."/>
            <person name="Brown S."/>
            <person name="Stetter K.O."/>
            <person name="Podar M."/>
        </authorList>
    </citation>
    <scope>NUCLEOTIDE SEQUENCE [LARGE SCALE GENOMIC DNA]</scope>
    <source>
        <strain evidence="3 4">PL-19</strain>
    </source>
</reference>
<dbReference type="Gene3D" id="2.30.130.10">
    <property type="entry name" value="PUA domain"/>
    <property type="match status" value="1"/>
</dbReference>
<sequence>MILRPATREEVLRLRGIADYQFGYPAGDLLIPDDAVVGVSPGTRRIREVYGEEGLLAVLRAHDYLFSLSPRGARRLLSLPEPRLRAWVSPDAMGELRKSIPCRAVRRLDTSLLAGDEVIVLDERGVLLGVGRLRLSPEEILEEECWGEAIRVRKFAEKAVSPGQREVQPG</sequence>
<name>A0A0V8RTG3_PYROC</name>
<dbReference type="SUPFAM" id="SSF88802">
    <property type="entry name" value="Pre-PUA domain"/>
    <property type="match status" value="1"/>
</dbReference>
<gene>
    <name evidence="3" type="ORF">CF15_00330</name>
</gene>
<proteinExistence type="predicted"/>
<feature type="domain" description="PUA" evidence="1">
    <location>
        <begin position="94"/>
        <end position="154"/>
    </location>
</feature>
<dbReference type="EMBL" id="LNTB01000001">
    <property type="protein sequence ID" value="KSW11353.1"/>
    <property type="molecule type" value="Genomic_DNA"/>
</dbReference>
<dbReference type="SUPFAM" id="SSF88697">
    <property type="entry name" value="PUA domain-like"/>
    <property type="match status" value="1"/>
</dbReference>
<dbReference type="InterPro" id="IPR015947">
    <property type="entry name" value="PUA-like_sf"/>
</dbReference>
<dbReference type="GO" id="GO:0003723">
    <property type="term" value="F:RNA binding"/>
    <property type="evidence" value="ECO:0007669"/>
    <property type="project" value="InterPro"/>
</dbReference>
<dbReference type="Pfam" id="PF01472">
    <property type="entry name" value="PUA"/>
    <property type="match status" value="1"/>
</dbReference>
<comment type="caution">
    <text evidence="3">The sequence shown here is derived from an EMBL/GenBank/DDBJ whole genome shotgun (WGS) entry which is preliminary data.</text>
</comment>
<evidence type="ECO:0000313" key="3">
    <source>
        <dbReference type="EMBL" id="KSW11353.1"/>
    </source>
</evidence>
<protein>
    <submittedName>
        <fullName evidence="3">RNA modification enzyme MiaB</fullName>
    </submittedName>
</protein>
<dbReference type="Gene3D" id="3.10.450.90">
    <property type="entry name" value="ArcTGT, C2 domain"/>
    <property type="match status" value="1"/>
</dbReference>
<dbReference type="RefSeq" id="WP_058370026.1">
    <property type="nucleotide sequence ID" value="NZ_LNTB01000001.1"/>
</dbReference>
<evidence type="ECO:0000259" key="1">
    <source>
        <dbReference type="Pfam" id="PF01472"/>
    </source>
</evidence>
<dbReference type="PROSITE" id="PS50890">
    <property type="entry name" value="PUA"/>
    <property type="match status" value="1"/>
</dbReference>
<dbReference type="Proteomes" id="UP000053352">
    <property type="component" value="Unassembled WGS sequence"/>
</dbReference>
<dbReference type="STRING" id="2309.CF15_00330"/>
<dbReference type="OrthoDB" id="7576at2157"/>
<dbReference type="Pfam" id="PF14810">
    <property type="entry name" value="TGT_C2"/>
    <property type="match status" value="1"/>
</dbReference>
<evidence type="ECO:0000259" key="2">
    <source>
        <dbReference type="Pfam" id="PF14810"/>
    </source>
</evidence>
<accession>A0A0V8RTG3</accession>
<dbReference type="AlphaFoldDB" id="A0A0V8RTG3"/>